<comment type="caution">
    <text evidence="2">The sequence shown here is derived from an EMBL/GenBank/DDBJ whole genome shotgun (WGS) entry which is preliminary data.</text>
</comment>
<dbReference type="Proteomes" id="UP000545493">
    <property type="component" value="Unassembled WGS sequence"/>
</dbReference>
<dbReference type="RefSeq" id="WP_167166720.1">
    <property type="nucleotide sequence ID" value="NZ_JAAOYM010000001.1"/>
</dbReference>
<dbReference type="EMBL" id="JAAOYM010000001">
    <property type="protein sequence ID" value="NIJ10543.1"/>
    <property type="molecule type" value="Genomic_DNA"/>
</dbReference>
<reference evidence="2 3" key="1">
    <citation type="submission" date="2020-03" db="EMBL/GenBank/DDBJ databases">
        <title>Sequencing the genomes of 1000 actinobacteria strains.</title>
        <authorList>
            <person name="Klenk H.-P."/>
        </authorList>
    </citation>
    <scope>NUCLEOTIDE SEQUENCE [LARGE SCALE GENOMIC DNA]</scope>
    <source>
        <strain evidence="2 3">DSM 45685</strain>
    </source>
</reference>
<accession>A0A7X5UMY0</accession>
<feature type="region of interest" description="Disordered" evidence="1">
    <location>
        <begin position="1"/>
        <end position="42"/>
    </location>
</feature>
<dbReference type="AlphaFoldDB" id="A0A7X5UMY0"/>
<evidence type="ECO:0000313" key="2">
    <source>
        <dbReference type="EMBL" id="NIJ10543.1"/>
    </source>
</evidence>
<sequence length="278" mass="29378">MASTPTSTGAPARASRGDPHPPNAQPATDPGGPHTDTARSSRGRPFATVWVCPVDPPFRINDVVAAAIRTLVTSYTQPGDRVLLAIPSRPGPRHRQDRLVEMVLRLGRGATIPATPHPRDDHSTTEAGLCRPPKSEAGPGPTDPDTTVSIPAETITGVDRARPPKDRFALIITTQPARHEDADSIIDWADHLTDSGTLIAVTHSGQHGSLSTTASPSVVRSAALAGLALTDRLVLLHQEPTATPPATDRDRRRLALGAHRRIHTDALVFTTSRPGGAA</sequence>
<evidence type="ECO:0000256" key="1">
    <source>
        <dbReference type="SAM" id="MobiDB-lite"/>
    </source>
</evidence>
<keyword evidence="3" id="KW-1185">Reference proteome</keyword>
<evidence type="ECO:0000313" key="3">
    <source>
        <dbReference type="Proteomes" id="UP000545493"/>
    </source>
</evidence>
<gene>
    <name evidence="2" type="ORF">FHU38_000887</name>
</gene>
<name>A0A7X5UMY0_9PSEU</name>
<proteinExistence type="predicted"/>
<organism evidence="2 3">
    <name type="scientific">Saccharomonospora amisosensis</name>
    <dbReference type="NCBI Taxonomy" id="1128677"/>
    <lineage>
        <taxon>Bacteria</taxon>
        <taxon>Bacillati</taxon>
        <taxon>Actinomycetota</taxon>
        <taxon>Actinomycetes</taxon>
        <taxon>Pseudonocardiales</taxon>
        <taxon>Pseudonocardiaceae</taxon>
        <taxon>Saccharomonospora</taxon>
    </lineage>
</organism>
<feature type="region of interest" description="Disordered" evidence="1">
    <location>
        <begin position="110"/>
        <end position="150"/>
    </location>
</feature>
<protein>
    <submittedName>
        <fullName evidence="2">Uncharacterized protein</fullName>
    </submittedName>
</protein>